<comment type="caution">
    <text evidence="10">The sequence shown here is derived from an EMBL/GenBank/DDBJ whole genome shotgun (WGS) entry which is preliminary data.</text>
</comment>
<evidence type="ECO:0000256" key="5">
    <source>
        <dbReference type="ARBA" id="ARBA00022777"/>
    </source>
</evidence>
<dbReference type="GO" id="GO:0004674">
    <property type="term" value="F:protein serine/threonine kinase activity"/>
    <property type="evidence" value="ECO:0007669"/>
    <property type="project" value="UniProtKB-KW"/>
</dbReference>
<keyword evidence="4" id="KW-0547">Nucleotide-binding</keyword>
<dbReference type="InterPro" id="IPR046958">
    <property type="entry name" value="RBK1/2/STUNTED"/>
</dbReference>
<evidence type="ECO:0000256" key="8">
    <source>
        <dbReference type="ARBA" id="ARBA00048679"/>
    </source>
</evidence>
<evidence type="ECO:0000256" key="4">
    <source>
        <dbReference type="ARBA" id="ARBA00022741"/>
    </source>
</evidence>
<evidence type="ECO:0000313" key="11">
    <source>
        <dbReference type="Proteomes" id="UP001632038"/>
    </source>
</evidence>
<protein>
    <recommendedName>
        <fullName evidence="1">non-specific serine/threonine protein kinase</fullName>
        <ecNumber evidence="1">2.7.11.1</ecNumber>
    </recommendedName>
</protein>
<evidence type="ECO:0000256" key="7">
    <source>
        <dbReference type="ARBA" id="ARBA00047899"/>
    </source>
</evidence>
<dbReference type="PROSITE" id="PS50011">
    <property type="entry name" value="PROTEIN_KINASE_DOM"/>
    <property type="match status" value="1"/>
</dbReference>
<name>A0ABD3BYS1_9LAMI</name>
<dbReference type="AlphaFoldDB" id="A0ABD3BYS1"/>
<dbReference type="Proteomes" id="UP001632038">
    <property type="component" value="Unassembled WGS sequence"/>
</dbReference>
<comment type="catalytic activity">
    <reaction evidence="7">
        <text>L-threonyl-[protein] + ATP = O-phospho-L-threonyl-[protein] + ADP + H(+)</text>
        <dbReference type="Rhea" id="RHEA:46608"/>
        <dbReference type="Rhea" id="RHEA-COMP:11060"/>
        <dbReference type="Rhea" id="RHEA-COMP:11605"/>
        <dbReference type="ChEBI" id="CHEBI:15378"/>
        <dbReference type="ChEBI" id="CHEBI:30013"/>
        <dbReference type="ChEBI" id="CHEBI:30616"/>
        <dbReference type="ChEBI" id="CHEBI:61977"/>
        <dbReference type="ChEBI" id="CHEBI:456216"/>
        <dbReference type="EC" id="2.7.11.1"/>
    </reaction>
</comment>
<feature type="domain" description="Protein kinase" evidence="9">
    <location>
        <begin position="200"/>
        <end position="377"/>
    </location>
</feature>
<comment type="catalytic activity">
    <reaction evidence="8">
        <text>L-seryl-[protein] + ATP = O-phospho-L-seryl-[protein] + ADP + H(+)</text>
        <dbReference type="Rhea" id="RHEA:17989"/>
        <dbReference type="Rhea" id="RHEA-COMP:9863"/>
        <dbReference type="Rhea" id="RHEA-COMP:11604"/>
        <dbReference type="ChEBI" id="CHEBI:15378"/>
        <dbReference type="ChEBI" id="CHEBI:29999"/>
        <dbReference type="ChEBI" id="CHEBI:30616"/>
        <dbReference type="ChEBI" id="CHEBI:83421"/>
        <dbReference type="ChEBI" id="CHEBI:456216"/>
        <dbReference type="EC" id="2.7.11.1"/>
    </reaction>
</comment>
<dbReference type="Pfam" id="PF00069">
    <property type="entry name" value="Pkinase"/>
    <property type="match status" value="1"/>
</dbReference>
<keyword evidence="5" id="KW-0418">Kinase</keyword>
<dbReference type="FunFam" id="3.30.200.20:FF:000268">
    <property type="entry name" value="probable receptor-like serine/threonine-protein kinase At5g57670"/>
    <property type="match status" value="1"/>
</dbReference>
<reference evidence="11" key="1">
    <citation type="journal article" date="2024" name="IScience">
        <title>Strigolactones Initiate the Formation of Haustorium-like Structures in Castilleja.</title>
        <authorList>
            <person name="Buerger M."/>
            <person name="Peterson D."/>
            <person name="Chory J."/>
        </authorList>
    </citation>
    <scope>NUCLEOTIDE SEQUENCE [LARGE SCALE GENOMIC DNA]</scope>
</reference>
<dbReference type="EC" id="2.7.11.1" evidence="1"/>
<evidence type="ECO:0000256" key="6">
    <source>
        <dbReference type="ARBA" id="ARBA00022840"/>
    </source>
</evidence>
<evidence type="ECO:0000259" key="9">
    <source>
        <dbReference type="PROSITE" id="PS50011"/>
    </source>
</evidence>
<sequence length="377" mass="42438">MQFRPQISSIFAVPVRKSAPPPLTAIAWAEKLHAYIHRKYKSTFWCFWFRIKTPNDHNKDNSMAIVPVYKVEAASSSISLLLRELPETKPGWPLLRRAIISNKKSLYNSQISVVQWALRLPDRYCLSIENSNRADNDFSGRGQLDGESGAIVTIGNEIYSVPTSPDRISGSEELEGLQEKYAATCRIFKFHELVNATFNFLPGNIIGKGGCSRVCRGCLPDGKELAVKILKPSEDVIKEYILEIEIITTLHHKNIISLFGFCFEYNNLLLVYDFLPRGSLEENLHGNKNKPLELGWNERYRVAIGVAEALEYLHNRDDQPVIHRDVKSSNILLSEDFEPQLSDFGLAKWATASSSHITCTDVAGTFGGTEVSTFLKT</sequence>
<keyword evidence="3" id="KW-0808">Transferase</keyword>
<dbReference type="InterPro" id="IPR000719">
    <property type="entry name" value="Prot_kinase_dom"/>
</dbReference>
<dbReference type="EMBL" id="JAVIJP010000062">
    <property type="protein sequence ID" value="KAL3621805.1"/>
    <property type="molecule type" value="Genomic_DNA"/>
</dbReference>
<dbReference type="FunFam" id="1.10.510.10:FF:001023">
    <property type="entry name" value="Os07g0541700 protein"/>
    <property type="match status" value="1"/>
</dbReference>
<keyword evidence="11" id="KW-1185">Reference proteome</keyword>
<keyword evidence="2" id="KW-0723">Serine/threonine-protein kinase</keyword>
<gene>
    <name evidence="10" type="ORF">CASFOL_034291</name>
</gene>
<dbReference type="SMART" id="SM00220">
    <property type="entry name" value="S_TKc"/>
    <property type="match status" value="1"/>
</dbReference>
<accession>A0ABD3BYS1</accession>
<dbReference type="InterPro" id="IPR008271">
    <property type="entry name" value="Ser/Thr_kinase_AS"/>
</dbReference>
<evidence type="ECO:0000313" key="10">
    <source>
        <dbReference type="EMBL" id="KAL3621805.1"/>
    </source>
</evidence>
<dbReference type="Gene3D" id="1.10.510.10">
    <property type="entry name" value="Transferase(Phosphotransferase) domain 1"/>
    <property type="match status" value="1"/>
</dbReference>
<dbReference type="InterPro" id="IPR011009">
    <property type="entry name" value="Kinase-like_dom_sf"/>
</dbReference>
<dbReference type="Gene3D" id="3.30.200.20">
    <property type="entry name" value="Phosphorylase Kinase, domain 1"/>
    <property type="match status" value="1"/>
</dbReference>
<evidence type="ECO:0000256" key="1">
    <source>
        <dbReference type="ARBA" id="ARBA00012513"/>
    </source>
</evidence>
<evidence type="ECO:0000256" key="3">
    <source>
        <dbReference type="ARBA" id="ARBA00022679"/>
    </source>
</evidence>
<evidence type="ECO:0000256" key="2">
    <source>
        <dbReference type="ARBA" id="ARBA00022527"/>
    </source>
</evidence>
<proteinExistence type="predicted"/>
<dbReference type="SUPFAM" id="SSF56112">
    <property type="entry name" value="Protein kinase-like (PK-like)"/>
    <property type="match status" value="1"/>
</dbReference>
<dbReference type="PANTHER" id="PTHR47987">
    <property type="entry name" value="OS08G0249100 PROTEIN"/>
    <property type="match status" value="1"/>
</dbReference>
<dbReference type="PANTHER" id="PTHR47987:SF2">
    <property type="entry name" value="PROTEIN KINASE DOMAIN-CONTAINING PROTEIN"/>
    <property type="match status" value="1"/>
</dbReference>
<keyword evidence="6" id="KW-0067">ATP-binding</keyword>
<dbReference type="PROSITE" id="PS00108">
    <property type="entry name" value="PROTEIN_KINASE_ST"/>
    <property type="match status" value="1"/>
</dbReference>
<organism evidence="10 11">
    <name type="scientific">Castilleja foliolosa</name>
    <dbReference type="NCBI Taxonomy" id="1961234"/>
    <lineage>
        <taxon>Eukaryota</taxon>
        <taxon>Viridiplantae</taxon>
        <taxon>Streptophyta</taxon>
        <taxon>Embryophyta</taxon>
        <taxon>Tracheophyta</taxon>
        <taxon>Spermatophyta</taxon>
        <taxon>Magnoliopsida</taxon>
        <taxon>eudicotyledons</taxon>
        <taxon>Gunneridae</taxon>
        <taxon>Pentapetalae</taxon>
        <taxon>asterids</taxon>
        <taxon>lamiids</taxon>
        <taxon>Lamiales</taxon>
        <taxon>Orobanchaceae</taxon>
        <taxon>Pedicularideae</taxon>
        <taxon>Castillejinae</taxon>
        <taxon>Castilleja</taxon>
    </lineage>
</organism>
<dbReference type="GO" id="GO:0005524">
    <property type="term" value="F:ATP binding"/>
    <property type="evidence" value="ECO:0007669"/>
    <property type="project" value="UniProtKB-KW"/>
</dbReference>